<dbReference type="InterPro" id="IPR051928">
    <property type="entry name" value="NorD/CobT"/>
</dbReference>
<sequence length="584" mass="68065">MKWIYEDFEFENRLNNLSWTICGDYNVEIENDENDYLSKNVALYYSINAGARRTYIDFNTIKKYLNSRVKSGLNKEVLIKLVQICSDVAINDKIIQERPGVYDIRKKAYQDIISNYFKIKDDTVLDKIKYTLILENMDKHPIVSPKIRKIINDIKKAGNCNNTLDLLKIVEDTYNTHFGYIVSELEESHKHENNRKNTDIDFDTFSDFMNEELYSDDSEVEEIMSSRIVDSIGEGSILDNKTSSNRKIYIDEENVAKIYTKIEYYYGKSFLDKEEIKKLERINCRDIHEGCRVHLTDGVLRSECENIFQIKYVTRQKEKNLSVYRDDIKIYKRNIKKLKDNIGRMLIKEQEKDIIHSDNGNLVANKLWKVGKSQDNKVFYKNINNDKGRYVVDILLDSSGSQRRNQGKVSAQGYIVSQALTQLGISNRVMGYCSFLDYTIIRRFRDYNSPISFNENIFEYFCAGNNRDGLAIKSVYDGLLKREEENKIMIILSDGKPNDVKVGKESERTTKSELSYKGIVGIRDSASEVRKARKQGIKVLGIFTGKEEDLEAEKLIYGRDFVYINNIDRFADVISMYLKRIIEV</sequence>
<dbReference type="InterPro" id="IPR036465">
    <property type="entry name" value="vWFA_dom_sf"/>
</dbReference>
<dbReference type="EMBL" id="JASKYM010000005">
    <property type="protein sequence ID" value="MDK2564048.1"/>
    <property type="molecule type" value="Genomic_DNA"/>
</dbReference>
<accession>A0ABT7EAU7</accession>
<reference evidence="2 3" key="1">
    <citation type="submission" date="2023-05" db="EMBL/GenBank/DDBJ databases">
        <title>Rombocin, a short stable natural nisin variant, displays selective antimicrobial activity against Listeria monocytogenes and employs dual mode of action to kill target bacterial strains.</title>
        <authorList>
            <person name="Wambui J."/>
            <person name="Stephan R."/>
            <person name="Kuipers O.P."/>
        </authorList>
    </citation>
    <scope>NUCLEOTIDE SEQUENCE [LARGE SCALE GENOMIC DNA]</scope>
    <source>
        <strain evidence="2 3">RC002</strain>
    </source>
</reference>
<keyword evidence="1" id="KW-0175">Coiled coil</keyword>
<feature type="coiled-coil region" evidence="1">
    <location>
        <begin position="321"/>
        <end position="348"/>
    </location>
</feature>
<dbReference type="PANTHER" id="PTHR41248">
    <property type="entry name" value="NORD PROTEIN"/>
    <property type="match status" value="1"/>
</dbReference>
<evidence type="ECO:0000256" key="1">
    <source>
        <dbReference type="SAM" id="Coils"/>
    </source>
</evidence>
<evidence type="ECO:0000313" key="2">
    <source>
        <dbReference type="EMBL" id="MDK2564048.1"/>
    </source>
</evidence>
<name>A0ABT7EAU7_9FIRM</name>
<dbReference type="Proteomes" id="UP001301012">
    <property type="component" value="Unassembled WGS sequence"/>
</dbReference>
<evidence type="ECO:0000313" key="3">
    <source>
        <dbReference type="Proteomes" id="UP001301012"/>
    </source>
</evidence>
<dbReference type="PANTHER" id="PTHR41248:SF1">
    <property type="entry name" value="NORD PROTEIN"/>
    <property type="match status" value="1"/>
</dbReference>
<comment type="caution">
    <text evidence="2">The sequence shown here is derived from an EMBL/GenBank/DDBJ whole genome shotgun (WGS) entry which is preliminary data.</text>
</comment>
<keyword evidence="3" id="KW-1185">Reference proteome</keyword>
<dbReference type="Gene3D" id="3.40.50.410">
    <property type="entry name" value="von Willebrand factor, type A domain"/>
    <property type="match status" value="1"/>
</dbReference>
<protein>
    <submittedName>
        <fullName evidence="2">Nitric oxide reductase activation-like protein</fullName>
    </submittedName>
</protein>
<dbReference type="RefSeq" id="WP_284132986.1">
    <property type="nucleotide sequence ID" value="NZ_JASKYM010000005.1"/>
</dbReference>
<proteinExistence type="predicted"/>
<organism evidence="2 3">
    <name type="scientific">Romboutsia sedimentorum</name>
    <dbReference type="NCBI Taxonomy" id="1368474"/>
    <lineage>
        <taxon>Bacteria</taxon>
        <taxon>Bacillati</taxon>
        <taxon>Bacillota</taxon>
        <taxon>Clostridia</taxon>
        <taxon>Peptostreptococcales</taxon>
        <taxon>Peptostreptococcaceae</taxon>
        <taxon>Romboutsia</taxon>
    </lineage>
</organism>
<dbReference type="SUPFAM" id="SSF53300">
    <property type="entry name" value="vWA-like"/>
    <property type="match status" value="1"/>
</dbReference>
<gene>
    <name evidence="2" type="ORF">QOZ84_10845</name>
</gene>